<dbReference type="Pfam" id="PF02537">
    <property type="entry name" value="CRCB"/>
    <property type="match status" value="1"/>
</dbReference>
<keyword evidence="5 14" id="KW-0479">Metal-binding</keyword>
<evidence type="ECO:0000256" key="3">
    <source>
        <dbReference type="ARBA" id="ARBA00022475"/>
    </source>
</evidence>
<evidence type="ECO:0000256" key="14">
    <source>
        <dbReference type="HAMAP-Rule" id="MF_00454"/>
    </source>
</evidence>
<dbReference type="RefSeq" id="WP_053476128.1">
    <property type="nucleotide sequence ID" value="NZ_CP085712.1"/>
</dbReference>
<evidence type="ECO:0000313" key="16">
    <source>
        <dbReference type="Proteomes" id="UP000050996"/>
    </source>
</evidence>
<dbReference type="Proteomes" id="UP000050996">
    <property type="component" value="Unassembled WGS sequence"/>
</dbReference>
<comment type="subcellular location">
    <subcellularLocation>
        <location evidence="1 14">Cell membrane</location>
        <topology evidence="1 14">Multi-pass membrane protein</topology>
    </subcellularLocation>
</comment>
<keyword evidence="4 14" id="KW-0812">Transmembrane</keyword>
<comment type="caution">
    <text evidence="15">The sequence shown here is derived from an EMBL/GenBank/DDBJ whole genome shotgun (WGS) entry which is preliminary data.</text>
</comment>
<dbReference type="PANTHER" id="PTHR28259">
    <property type="entry name" value="FLUORIDE EXPORT PROTEIN 1-RELATED"/>
    <property type="match status" value="1"/>
</dbReference>
<dbReference type="AlphaFoldDB" id="A0A0Q3VI19"/>
<keyword evidence="10 14" id="KW-0407">Ion channel</keyword>
<feature type="transmembrane region" description="Helical" evidence="14">
    <location>
        <begin position="61"/>
        <end position="81"/>
    </location>
</feature>
<evidence type="ECO:0000313" key="15">
    <source>
        <dbReference type="EMBL" id="KQL19591.1"/>
    </source>
</evidence>
<keyword evidence="2 14" id="KW-0813">Transport</keyword>
<sequence>MLFHICLVAIGGSFGAICRYLATSYLQRKYPGKIPFGTLTVNLMGSFLLGYLLGAAEDDKLTLLLGTGFMGAFTTFSTFNLEAVKLLEGREKTSGLFYIAVTYAGGITLAFLGMLLGKIGKGV</sequence>
<organism evidence="15 16">
    <name type="scientific">Cytobacillus solani</name>
    <dbReference type="NCBI Taxonomy" id="1637975"/>
    <lineage>
        <taxon>Bacteria</taxon>
        <taxon>Bacillati</taxon>
        <taxon>Bacillota</taxon>
        <taxon>Bacilli</taxon>
        <taxon>Bacillales</taxon>
        <taxon>Bacillaceae</taxon>
        <taxon>Cytobacillus</taxon>
    </lineage>
</organism>
<keyword evidence="6 14" id="KW-1133">Transmembrane helix</keyword>
<evidence type="ECO:0000256" key="2">
    <source>
        <dbReference type="ARBA" id="ARBA00022448"/>
    </source>
</evidence>
<reference evidence="15 16" key="1">
    <citation type="submission" date="2015-09" db="EMBL/GenBank/DDBJ databases">
        <title>Genome sequencing project for genomic taxonomy and phylogenomics of Bacillus-like bacteria.</title>
        <authorList>
            <person name="Liu B."/>
            <person name="Wang J."/>
            <person name="Zhu Y."/>
            <person name="Liu G."/>
            <person name="Chen Q."/>
            <person name="Chen Z."/>
            <person name="Lan J."/>
            <person name="Che J."/>
            <person name="Ge C."/>
            <person name="Shi H."/>
            <person name="Pan Z."/>
            <person name="Liu X."/>
        </authorList>
    </citation>
    <scope>NUCLEOTIDE SEQUENCE [LARGE SCALE GENOMIC DNA]</scope>
    <source>
        <strain evidence="15 16">FJAT-18043</strain>
    </source>
</reference>
<dbReference type="STRING" id="1637975.AN957_14150"/>
<comment type="function">
    <text evidence="13 14">Fluoride-specific ion channel. Important for reducing fluoride concentration in the cell, thus reducing its toxicity.</text>
</comment>
<comment type="catalytic activity">
    <reaction evidence="12">
        <text>fluoride(in) = fluoride(out)</text>
        <dbReference type="Rhea" id="RHEA:76159"/>
        <dbReference type="ChEBI" id="CHEBI:17051"/>
    </reaction>
    <physiologicalReaction direction="left-to-right" evidence="12">
        <dbReference type="Rhea" id="RHEA:76160"/>
    </physiologicalReaction>
</comment>
<evidence type="ECO:0000256" key="12">
    <source>
        <dbReference type="ARBA" id="ARBA00035585"/>
    </source>
</evidence>
<dbReference type="PATRIC" id="fig|1637975.4.peg.2696"/>
<evidence type="ECO:0000256" key="1">
    <source>
        <dbReference type="ARBA" id="ARBA00004651"/>
    </source>
</evidence>
<proteinExistence type="inferred from homology"/>
<name>A0A0Q3VI19_9BACI</name>
<accession>A0A0Q3VI19</accession>
<keyword evidence="9 14" id="KW-0472">Membrane</keyword>
<evidence type="ECO:0000256" key="10">
    <source>
        <dbReference type="ARBA" id="ARBA00023303"/>
    </source>
</evidence>
<evidence type="ECO:0000256" key="5">
    <source>
        <dbReference type="ARBA" id="ARBA00022723"/>
    </source>
</evidence>
<dbReference type="EMBL" id="LJIX01000006">
    <property type="protein sequence ID" value="KQL19591.1"/>
    <property type="molecule type" value="Genomic_DNA"/>
</dbReference>
<comment type="activity regulation">
    <text evidence="14">Na(+) is not transported, but it plays an essential structural role and its presence is essential for fluoride channel function.</text>
</comment>
<dbReference type="NCBIfam" id="NF010801">
    <property type="entry name" value="PRK14205.1"/>
    <property type="match status" value="1"/>
</dbReference>
<evidence type="ECO:0000256" key="8">
    <source>
        <dbReference type="ARBA" id="ARBA00023065"/>
    </source>
</evidence>
<dbReference type="InterPro" id="IPR003691">
    <property type="entry name" value="FluC"/>
</dbReference>
<dbReference type="HAMAP" id="MF_00454">
    <property type="entry name" value="FluC"/>
    <property type="match status" value="1"/>
</dbReference>
<dbReference type="GO" id="GO:0062054">
    <property type="term" value="F:fluoride channel activity"/>
    <property type="evidence" value="ECO:0007669"/>
    <property type="project" value="UniProtKB-UniRule"/>
</dbReference>
<evidence type="ECO:0000256" key="13">
    <source>
        <dbReference type="ARBA" id="ARBA00049940"/>
    </source>
</evidence>
<feature type="binding site" evidence="14">
    <location>
        <position position="71"/>
    </location>
    <ligand>
        <name>Na(+)</name>
        <dbReference type="ChEBI" id="CHEBI:29101"/>
        <note>structural</note>
    </ligand>
</feature>
<feature type="binding site" evidence="14">
    <location>
        <position position="74"/>
    </location>
    <ligand>
        <name>Na(+)</name>
        <dbReference type="ChEBI" id="CHEBI:29101"/>
        <note>structural</note>
    </ligand>
</feature>
<dbReference type="GO" id="GO:0046872">
    <property type="term" value="F:metal ion binding"/>
    <property type="evidence" value="ECO:0007669"/>
    <property type="project" value="UniProtKB-KW"/>
</dbReference>
<evidence type="ECO:0000256" key="4">
    <source>
        <dbReference type="ARBA" id="ARBA00022692"/>
    </source>
</evidence>
<feature type="transmembrane region" description="Helical" evidence="14">
    <location>
        <begin position="96"/>
        <end position="117"/>
    </location>
</feature>
<evidence type="ECO:0000256" key="6">
    <source>
        <dbReference type="ARBA" id="ARBA00022989"/>
    </source>
</evidence>
<keyword evidence="3 14" id="KW-1003">Cell membrane</keyword>
<dbReference type="NCBIfam" id="TIGR00494">
    <property type="entry name" value="crcB"/>
    <property type="match status" value="1"/>
</dbReference>
<dbReference type="PANTHER" id="PTHR28259:SF16">
    <property type="entry name" value="FLUORIDE-SPECIFIC ION CHANNEL FLUC 2"/>
    <property type="match status" value="1"/>
</dbReference>
<protein>
    <recommendedName>
        <fullName evidence="14">Fluoride-specific ion channel FluC</fullName>
    </recommendedName>
</protein>
<keyword evidence="16" id="KW-1185">Reference proteome</keyword>
<comment type="similarity">
    <text evidence="11 14">Belongs to the fluoride channel Fluc/FEX (TC 1.A.43) family.</text>
</comment>
<gene>
    <name evidence="14" type="primary">fluC</name>
    <name evidence="14" type="synonym">crcB</name>
    <name evidence="15" type="ORF">AN957_14150</name>
</gene>
<evidence type="ECO:0000256" key="9">
    <source>
        <dbReference type="ARBA" id="ARBA00023136"/>
    </source>
</evidence>
<keyword evidence="7 14" id="KW-0915">Sodium</keyword>
<dbReference type="GO" id="GO:0140114">
    <property type="term" value="P:cellular detoxification of fluoride"/>
    <property type="evidence" value="ECO:0007669"/>
    <property type="project" value="UniProtKB-UniRule"/>
</dbReference>
<dbReference type="GO" id="GO:0005886">
    <property type="term" value="C:plasma membrane"/>
    <property type="evidence" value="ECO:0007669"/>
    <property type="project" value="UniProtKB-SubCell"/>
</dbReference>
<evidence type="ECO:0000256" key="11">
    <source>
        <dbReference type="ARBA" id="ARBA00035120"/>
    </source>
</evidence>
<keyword evidence="8 14" id="KW-0406">Ion transport</keyword>
<evidence type="ECO:0000256" key="7">
    <source>
        <dbReference type="ARBA" id="ARBA00023053"/>
    </source>
</evidence>
<feature type="transmembrane region" description="Helical" evidence="14">
    <location>
        <begin position="34"/>
        <end position="54"/>
    </location>
</feature>